<keyword evidence="2" id="KW-1185">Reference proteome</keyword>
<dbReference type="EMBL" id="BMAW01016596">
    <property type="protein sequence ID" value="GFT49868.1"/>
    <property type="molecule type" value="Genomic_DNA"/>
</dbReference>
<comment type="caution">
    <text evidence="1">The sequence shown here is derived from an EMBL/GenBank/DDBJ whole genome shotgun (WGS) entry which is preliminary data.</text>
</comment>
<dbReference type="Proteomes" id="UP000887013">
    <property type="component" value="Unassembled WGS sequence"/>
</dbReference>
<name>A0A8X6P6F2_NEPPI</name>
<proteinExistence type="predicted"/>
<evidence type="ECO:0000313" key="1">
    <source>
        <dbReference type="EMBL" id="GFT49868.1"/>
    </source>
</evidence>
<reference evidence="1" key="1">
    <citation type="submission" date="2020-08" db="EMBL/GenBank/DDBJ databases">
        <title>Multicomponent nature underlies the extraordinary mechanical properties of spider dragline silk.</title>
        <authorList>
            <person name="Kono N."/>
            <person name="Nakamura H."/>
            <person name="Mori M."/>
            <person name="Yoshida Y."/>
            <person name="Ohtoshi R."/>
            <person name="Malay A.D."/>
            <person name="Moran D.A.P."/>
            <person name="Tomita M."/>
            <person name="Numata K."/>
            <person name="Arakawa K."/>
        </authorList>
    </citation>
    <scope>NUCLEOTIDE SEQUENCE</scope>
</reference>
<accession>A0A8X6P6F2</accession>
<evidence type="ECO:0000313" key="2">
    <source>
        <dbReference type="Proteomes" id="UP000887013"/>
    </source>
</evidence>
<organism evidence="1 2">
    <name type="scientific">Nephila pilipes</name>
    <name type="common">Giant wood spider</name>
    <name type="synonym">Nephila maculata</name>
    <dbReference type="NCBI Taxonomy" id="299642"/>
    <lineage>
        <taxon>Eukaryota</taxon>
        <taxon>Metazoa</taxon>
        <taxon>Ecdysozoa</taxon>
        <taxon>Arthropoda</taxon>
        <taxon>Chelicerata</taxon>
        <taxon>Arachnida</taxon>
        <taxon>Araneae</taxon>
        <taxon>Araneomorphae</taxon>
        <taxon>Entelegynae</taxon>
        <taxon>Araneoidea</taxon>
        <taxon>Nephilidae</taxon>
        <taxon>Nephila</taxon>
    </lineage>
</organism>
<sequence length="83" mass="9475">MSNPEERNFLPGIRNPVVFYHHMIVVPRNLLDEGYVLGSKINFIDPDVPGPTGIPPLVSKTTDKLDLFELPQFLIVLFLRFLI</sequence>
<protein>
    <submittedName>
        <fullName evidence="1">Uncharacterized protein</fullName>
    </submittedName>
</protein>
<dbReference type="AlphaFoldDB" id="A0A8X6P6F2"/>
<gene>
    <name evidence="1" type="ORF">NPIL_557631</name>
</gene>